<comment type="caution">
    <text evidence="1">The sequence shown here is derived from an EMBL/GenBank/DDBJ whole genome shotgun (WGS) entry which is preliminary data.</text>
</comment>
<accession>X1PJQ8</accession>
<reference evidence="1" key="1">
    <citation type="journal article" date="2014" name="Front. Microbiol.">
        <title>High frequency of phylogenetically diverse reductive dehalogenase-homologous genes in deep subseafloor sedimentary metagenomes.</title>
        <authorList>
            <person name="Kawai M."/>
            <person name="Futagami T."/>
            <person name="Toyoda A."/>
            <person name="Takaki Y."/>
            <person name="Nishi S."/>
            <person name="Hori S."/>
            <person name="Arai W."/>
            <person name="Tsubouchi T."/>
            <person name="Morono Y."/>
            <person name="Uchiyama I."/>
            <person name="Ito T."/>
            <person name="Fujiyama A."/>
            <person name="Inagaki F."/>
            <person name="Takami H."/>
        </authorList>
    </citation>
    <scope>NUCLEOTIDE SEQUENCE</scope>
    <source>
        <strain evidence="1">Expedition CK06-06</strain>
    </source>
</reference>
<proteinExistence type="predicted"/>
<name>X1PJQ8_9ZZZZ</name>
<gene>
    <name evidence="1" type="ORF">S06H3_58612</name>
</gene>
<evidence type="ECO:0008006" key="2">
    <source>
        <dbReference type="Google" id="ProtNLM"/>
    </source>
</evidence>
<evidence type="ECO:0000313" key="1">
    <source>
        <dbReference type="EMBL" id="GAI56073.1"/>
    </source>
</evidence>
<dbReference type="AlphaFoldDB" id="X1PJQ8"/>
<sequence length="67" mass="7036">AILTANITGTDVLCNSDCNGAADLTVTGGTTPYDYLWNTGQITEDLSSLCAGTYWVTVTDKNNCNAI</sequence>
<protein>
    <recommendedName>
        <fullName evidence="2">Adhesin</fullName>
    </recommendedName>
</protein>
<dbReference type="Gene3D" id="2.60.40.740">
    <property type="match status" value="1"/>
</dbReference>
<dbReference type="Pfam" id="PF13573">
    <property type="entry name" value="SprB"/>
    <property type="match status" value="1"/>
</dbReference>
<feature type="non-terminal residue" evidence="1">
    <location>
        <position position="1"/>
    </location>
</feature>
<dbReference type="EMBL" id="BARV01037963">
    <property type="protein sequence ID" value="GAI56073.1"/>
    <property type="molecule type" value="Genomic_DNA"/>
</dbReference>
<organism evidence="1">
    <name type="scientific">marine sediment metagenome</name>
    <dbReference type="NCBI Taxonomy" id="412755"/>
    <lineage>
        <taxon>unclassified sequences</taxon>
        <taxon>metagenomes</taxon>
        <taxon>ecological metagenomes</taxon>
    </lineage>
</organism>
<dbReference type="InterPro" id="IPR025667">
    <property type="entry name" value="SprB_repeat"/>
</dbReference>